<dbReference type="GO" id="GO:0004519">
    <property type="term" value="F:endonuclease activity"/>
    <property type="evidence" value="ECO:0007669"/>
    <property type="project" value="UniProtKB-KW"/>
</dbReference>
<dbReference type="PANTHER" id="PTHR12121:SF36">
    <property type="entry name" value="ENDONUCLEASE_EXONUCLEASE_PHOSPHATASE DOMAIN-CONTAINING PROTEIN"/>
    <property type="match status" value="1"/>
</dbReference>
<dbReference type="Gene3D" id="3.60.10.10">
    <property type="entry name" value="Endonuclease/exonuclease/phosphatase"/>
    <property type="match status" value="1"/>
</dbReference>
<comment type="caution">
    <text evidence="2">The sequence shown here is derived from an EMBL/GenBank/DDBJ whole genome shotgun (WGS) entry which is preliminary data.</text>
</comment>
<keyword evidence="2" id="KW-0255">Endonuclease</keyword>
<keyword evidence="3" id="KW-1185">Reference proteome</keyword>
<dbReference type="Pfam" id="PF03372">
    <property type="entry name" value="Exo_endo_phos"/>
    <property type="match status" value="1"/>
</dbReference>
<dbReference type="InterPro" id="IPR050410">
    <property type="entry name" value="CCR4/nocturin_mRNA_transcr"/>
</dbReference>
<gene>
    <name evidence="2" type="ORF">K3T81_17455</name>
</gene>
<evidence type="ECO:0000313" key="2">
    <source>
        <dbReference type="EMBL" id="MCG3420936.1"/>
    </source>
</evidence>
<dbReference type="PANTHER" id="PTHR12121">
    <property type="entry name" value="CARBON CATABOLITE REPRESSOR PROTEIN 4"/>
    <property type="match status" value="1"/>
</dbReference>
<feature type="domain" description="Endonuclease/exonuclease/phosphatase" evidence="1">
    <location>
        <begin position="6"/>
        <end position="250"/>
    </location>
</feature>
<organism evidence="2 3">
    <name type="scientific">Oceanobacillus jordanicus</name>
    <dbReference type="NCBI Taxonomy" id="2867266"/>
    <lineage>
        <taxon>Bacteria</taxon>
        <taxon>Bacillati</taxon>
        <taxon>Bacillota</taxon>
        <taxon>Bacilli</taxon>
        <taxon>Bacillales</taxon>
        <taxon>Bacillaceae</taxon>
        <taxon>Oceanobacillus</taxon>
    </lineage>
</organism>
<dbReference type="EMBL" id="JAIFZM010000020">
    <property type="protein sequence ID" value="MCG3420936.1"/>
    <property type="molecule type" value="Genomic_DNA"/>
</dbReference>
<name>A0AAW5B973_9BACI</name>
<dbReference type="SUPFAM" id="SSF56219">
    <property type="entry name" value="DNase I-like"/>
    <property type="match status" value="1"/>
</dbReference>
<proteinExistence type="predicted"/>
<dbReference type="RefSeq" id="WP_238021392.1">
    <property type="nucleotide sequence ID" value="NZ_JAIFZM010000020.1"/>
</dbReference>
<protein>
    <submittedName>
        <fullName evidence="2">Endonuclease/exonuclease/phosphatase family protein</fullName>
    </submittedName>
</protein>
<dbReference type="InterPro" id="IPR005135">
    <property type="entry name" value="Endo/exonuclease/phosphatase"/>
</dbReference>
<reference evidence="2 3" key="1">
    <citation type="journal article" date="2022" name="Evol. Bioinform. Online">
        <title>Draft Genome Sequence of Oceanobacillus jordanicus Strain GSFE11, a Halotolerant Plant Growth-Promoting Bacterial Endophyte Isolated From the Jordan Valley.</title>
        <authorList>
            <person name="Alhindi T."/>
            <person name="Albdaiwi R."/>
        </authorList>
    </citation>
    <scope>NUCLEOTIDE SEQUENCE [LARGE SCALE GENOMIC DNA]</scope>
    <source>
        <strain evidence="2 3">GSFE11</strain>
    </source>
</reference>
<evidence type="ECO:0000259" key="1">
    <source>
        <dbReference type="Pfam" id="PF03372"/>
    </source>
</evidence>
<dbReference type="AlphaFoldDB" id="A0AAW5B973"/>
<sequence>MQIGVMSYNIRCLTSEDGTPHTWAERLPEVIKVIKDKNPDFIGIQEAVPQQMSDLEVNLSDYQWIGEGRDGGEKGERSAIFFRKAAFKAIDTATYWLSENPEEPGSKGWGSSCARIVSWGKFRSLDNGEELYILNTHFDHIASKAREKAAALLGERSDLSEGLPTVLTGDFNANHESTPFQILKESGYLNLWETAAERKNDTLGTFNNFHDPTGGGKEFRIDGILAKGEVTARFIEVVNTRNGDQFPSDHYPLYAVLEAGGNA</sequence>
<dbReference type="InterPro" id="IPR036691">
    <property type="entry name" value="Endo/exonu/phosph_ase_sf"/>
</dbReference>
<keyword evidence="2" id="KW-0378">Hydrolase</keyword>
<dbReference type="Proteomes" id="UP001199631">
    <property type="component" value="Unassembled WGS sequence"/>
</dbReference>
<accession>A0AAW5B973</accession>
<evidence type="ECO:0000313" key="3">
    <source>
        <dbReference type="Proteomes" id="UP001199631"/>
    </source>
</evidence>
<dbReference type="CDD" id="cd09083">
    <property type="entry name" value="EEP-1"/>
    <property type="match status" value="1"/>
</dbReference>
<dbReference type="GO" id="GO:0000175">
    <property type="term" value="F:3'-5'-RNA exonuclease activity"/>
    <property type="evidence" value="ECO:0007669"/>
    <property type="project" value="TreeGrafter"/>
</dbReference>
<keyword evidence="2" id="KW-0540">Nuclease</keyword>